<dbReference type="PANTHER" id="PTHR43639">
    <property type="entry name" value="OXIDOREDUCTASE, SHORT-CHAIN DEHYDROGENASE/REDUCTASE FAMILY (AFU_ORTHOLOGUE AFUA_5G02870)"/>
    <property type="match status" value="1"/>
</dbReference>
<keyword evidence="2" id="KW-0560">Oxidoreductase</keyword>
<name>A0ABP3I0H8_9CAUL</name>
<dbReference type="CDD" id="cd05233">
    <property type="entry name" value="SDR_c"/>
    <property type="match status" value="1"/>
</dbReference>
<dbReference type="EMBL" id="BAAAEJ010000003">
    <property type="protein sequence ID" value="GAA0385363.1"/>
    <property type="molecule type" value="Genomic_DNA"/>
</dbReference>
<dbReference type="InterPro" id="IPR020904">
    <property type="entry name" value="Sc_DH/Rdtase_CS"/>
</dbReference>
<protein>
    <submittedName>
        <fullName evidence="3">SDR family oxidoreductase</fullName>
    </submittedName>
</protein>
<dbReference type="PRINTS" id="PR00081">
    <property type="entry name" value="GDHRDH"/>
</dbReference>
<accession>A0ABP3I0H8</accession>
<organism evidence="3 4">
    <name type="scientific">Brevundimonas terrae</name>
    <dbReference type="NCBI Taxonomy" id="363631"/>
    <lineage>
        <taxon>Bacteria</taxon>
        <taxon>Pseudomonadati</taxon>
        <taxon>Pseudomonadota</taxon>
        <taxon>Alphaproteobacteria</taxon>
        <taxon>Caulobacterales</taxon>
        <taxon>Caulobacteraceae</taxon>
        <taxon>Brevundimonas</taxon>
    </lineage>
</organism>
<keyword evidence="4" id="KW-1185">Reference proteome</keyword>
<evidence type="ECO:0000256" key="1">
    <source>
        <dbReference type="ARBA" id="ARBA00006484"/>
    </source>
</evidence>
<dbReference type="InterPro" id="IPR036291">
    <property type="entry name" value="NAD(P)-bd_dom_sf"/>
</dbReference>
<gene>
    <name evidence="3" type="ORF">GCM10009093_10320</name>
</gene>
<proteinExistence type="inferred from homology"/>
<dbReference type="PRINTS" id="PR00080">
    <property type="entry name" value="SDRFAMILY"/>
</dbReference>
<dbReference type="Proteomes" id="UP001500791">
    <property type="component" value="Unassembled WGS sequence"/>
</dbReference>
<evidence type="ECO:0000313" key="4">
    <source>
        <dbReference type="Proteomes" id="UP001500791"/>
    </source>
</evidence>
<dbReference type="Pfam" id="PF13561">
    <property type="entry name" value="adh_short_C2"/>
    <property type="match status" value="1"/>
</dbReference>
<dbReference type="InterPro" id="IPR002347">
    <property type="entry name" value="SDR_fam"/>
</dbReference>
<dbReference type="RefSeq" id="WP_208380496.1">
    <property type="nucleotide sequence ID" value="NZ_BAAAEJ010000003.1"/>
</dbReference>
<reference evidence="4" key="1">
    <citation type="journal article" date="2019" name="Int. J. Syst. Evol. Microbiol.">
        <title>The Global Catalogue of Microorganisms (GCM) 10K type strain sequencing project: providing services to taxonomists for standard genome sequencing and annotation.</title>
        <authorList>
            <consortium name="The Broad Institute Genomics Platform"/>
            <consortium name="The Broad Institute Genome Sequencing Center for Infectious Disease"/>
            <person name="Wu L."/>
            <person name="Ma J."/>
        </authorList>
    </citation>
    <scope>NUCLEOTIDE SEQUENCE [LARGE SCALE GENOMIC DNA]</scope>
    <source>
        <strain evidence="4">JCM 13476</strain>
    </source>
</reference>
<sequence>MSPIALVTGGTKGLGLVTAQRLLADGYRVFVCGRNDTGDLGALEFIRCDVRDPQDVAAMVADIRAKAGPVRVVVNNAGGSPPSDAATASPRFAEKIVGLNLMAPLWVSQAVYADMAEHGGSIINISSVSALRPSPGTSVYAAAKGGLLALTRSLANEWGPNIRVNAVVVGYIETEQTETTYGTDEAQSGISRNIGLKRLGRSAEIADAVAYLASDGASYVSGAVLEVHGGGERPAFLDVLEREGQL</sequence>
<comment type="similarity">
    <text evidence="1">Belongs to the short-chain dehydrogenases/reductases (SDR) family.</text>
</comment>
<dbReference type="Gene3D" id="3.40.50.720">
    <property type="entry name" value="NAD(P)-binding Rossmann-like Domain"/>
    <property type="match status" value="1"/>
</dbReference>
<evidence type="ECO:0000256" key="2">
    <source>
        <dbReference type="ARBA" id="ARBA00023002"/>
    </source>
</evidence>
<dbReference type="NCBIfam" id="NF005893">
    <property type="entry name" value="PRK07856.1"/>
    <property type="match status" value="1"/>
</dbReference>
<dbReference type="PANTHER" id="PTHR43639:SF1">
    <property type="entry name" value="SHORT-CHAIN DEHYDROGENASE_REDUCTASE FAMILY PROTEIN"/>
    <property type="match status" value="1"/>
</dbReference>
<evidence type="ECO:0000313" key="3">
    <source>
        <dbReference type="EMBL" id="GAA0385363.1"/>
    </source>
</evidence>
<comment type="caution">
    <text evidence="3">The sequence shown here is derived from an EMBL/GenBank/DDBJ whole genome shotgun (WGS) entry which is preliminary data.</text>
</comment>
<dbReference type="PROSITE" id="PS00061">
    <property type="entry name" value="ADH_SHORT"/>
    <property type="match status" value="1"/>
</dbReference>
<dbReference type="SUPFAM" id="SSF51735">
    <property type="entry name" value="NAD(P)-binding Rossmann-fold domains"/>
    <property type="match status" value="1"/>
</dbReference>